<dbReference type="AlphaFoldDB" id="A0A849I5G4"/>
<sequence>MLPTALLACKLIAFSQAVGNWKDRPVYVNPCFVSSVTSTGPDMAMISISGKEPVVVRGQADRIAEMLNAATQQAR</sequence>
<name>A0A849I5G4_9HYPH</name>
<reference evidence="1 2" key="1">
    <citation type="submission" date="2020-04" db="EMBL/GenBank/DDBJ databases">
        <title>Enterovirga sp. isolate from soil.</title>
        <authorList>
            <person name="Chea S."/>
            <person name="Kim D.-U."/>
        </authorList>
    </citation>
    <scope>NUCLEOTIDE SEQUENCE [LARGE SCALE GENOMIC DNA]</scope>
    <source>
        <strain evidence="1 2">DB1703</strain>
    </source>
</reference>
<dbReference type="Proteomes" id="UP000564885">
    <property type="component" value="Unassembled WGS sequence"/>
</dbReference>
<comment type="caution">
    <text evidence="1">The sequence shown here is derived from an EMBL/GenBank/DDBJ whole genome shotgun (WGS) entry which is preliminary data.</text>
</comment>
<proteinExistence type="predicted"/>
<gene>
    <name evidence="1" type="ORF">HJG44_09250</name>
</gene>
<keyword evidence="2" id="KW-1185">Reference proteome</keyword>
<organism evidence="1 2">
    <name type="scientific">Enterovirga aerilata</name>
    <dbReference type="NCBI Taxonomy" id="2730920"/>
    <lineage>
        <taxon>Bacteria</taxon>
        <taxon>Pseudomonadati</taxon>
        <taxon>Pseudomonadota</taxon>
        <taxon>Alphaproteobacteria</taxon>
        <taxon>Hyphomicrobiales</taxon>
        <taxon>Methylobacteriaceae</taxon>
        <taxon>Enterovirga</taxon>
    </lineage>
</organism>
<dbReference type="RefSeq" id="WP_171218031.1">
    <property type="nucleotide sequence ID" value="NZ_JABEPP010000002.1"/>
</dbReference>
<evidence type="ECO:0000313" key="1">
    <source>
        <dbReference type="EMBL" id="NNM72571.1"/>
    </source>
</evidence>
<dbReference type="EMBL" id="JABEPP010000002">
    <property type="protein sequence ID" value="NNM72571.1"/>
    <property type="molecule type" value="Genomic_DNA"/>
</dbReference>
<protein>
    <submittedName>
        <fullName evidence="1">Uncharacterized protein</fullName>
    </submittedName>
</protein>
<evidence type="ECO:0000313" key="2">
    <source>
        <dbReference type="Proteomes" id="UP000564885"/>
    </source>
</evidence>
<accession>A0A849I5G4</accession>